<keyword evidence="1" id="KW-1133">Transmembrane helix</keyword>
<reference evidence="3 4" key="2">
    <citation type="submission" date="2024-07" db="EMBL/GenBank/DDBJ databases">
        <authorList>
            <person name="Akdeniz Z."/>
        </authorList>
    </citation>
    <scope>NUCLEOTIDE SEQUENCE [LARGE SCALE GENOMIC DNA]</scope>
</reference>
<evidence type="ECO:0000313" key="2">
    <source>
        <dbReference type="EMBL" id="CAI9930816.1"/>
    </source>
</evidence>
<proteinExistence type="predicted"/>
<dbReference type="EMBL" id="CAXDID020000005">
    <property type="protein sequence ID" value="CAL5974924.1"/>
    <property type="molecule type" value="Genomic_DNA"/>
</dbReference>
<keyword evidence="4" id="KW-1185">Reference proteome</keyword>
<dbReference type="EMBL" id="CATOUU010000464">
    <property type="protein sequence ID" value="CAI9930816.1"/>
    <property type="molecule type" value="Genomic_DNA"/>
</dbReference>
<feature type="transmembrane region" description="Helical" evidence="1">
    <location>
        <begin position="138"/>
        <end position="160"/>
    </location>
</feature>
<organism evidence="2">
    <name type="scientific">Hexamita inflata</name>
    <dbReference type="NCBI Taxonomy" id="28002"/>
    <lineage>
        <taxon>Eukaryota</taxon>
        <taxon>Metamonada</taxon>
        <taxon>Diplomonadida</taxon>
        <taxon>Hexamitidae</taxon>
        <taxon>Hexamitinae</taxon>
        <taxon>Hexamita</taxon>
    </lineage>
</organism>
<evidence type="ECO:0000313" key="3">
    <source>
        <dbReference type="EMBL" id="CAL5974924.1"/>
    </source>
</evidence>
<dbReference type="CDD" id="cd12087">
    <property type="entry name" value="TM_EGFR-like"/>
    <property type="match status" value="1"/>
</dbReference>
<evidence type="ECO:0000313" key="4">
    <source>
        <dbReference type="Proteomes" id="UP001642409"/>
    </source>
</evidence>
<name>A0AA86P519_9EUKA</name>
<protein>
    <submittedName>
        <fullName evidence="3">Hypothetical_protein</fullName>
    </submittedName>
</protein>
<accession>A0AA86P519</accession>
<comment type="caution">
    <text evidence="2">The sequence shown here is derived from an EMBL/GenBank/DDBJ whole genome shotgun (WGS) entry which is preliminary data.</text>
</comment>
<dbReference type="Proteomes" id="UP001642409">
    <property type="component" value="Unassembled WGS sequence"/>
</dbReference>
<keyword evidence="1" id="KW-0812">Transmembrane</keyword>
<dbReference type="AlphaFoldDB" id="A0AA86P519"/>
<evidence type="ECO:0000256" key="1">
    <source>
        <dbReference type="SAM" id="Phobius"/>
    </source>
</evidence>
<reference evidence="2" key="1">
    <citation type="submission" date="2023-06" db="EMBL/GenBank/DDBJ databases">
        <authorList>
            <person name="Kurt Z."/>
        </authorList>
    </citation>
    <scope>NUCLEOTIDE SEQUENCE</scope>
</reference>
<gene>
    <name evidence="2" type="ORF">HINF_LOCUS18461</name>
    <name evidence="3" type="ORF">HINF_LOCUS3096</name>
</gene>
<sequence length="196" mass="22601">MTDEIPYECDTSRYYQPYKVNGKCLCNKNLVQIDGFCLCNEKYGFKLHQENDNCECTKQGEYQFLSSSGRSCVLCDEKNGQVKGTDGTCVCSDKYKMVSNNPLQCYKCDDDQFLKDNKCFCSSTKKEGTCQLKQGISMVQISFIVVLVCAFIIAVVLIDFKIHQIKRRREKQRKFDQINQKAVQIVPMIRRSQLII</sequence>
<keyword evidence="1" id="KW-0472">Membrane</keyword>